<dbReference type="Proteomes" id="UP000267223">
    <property type="component" value="Unassembled WGS sequence"/>
</dbReference>
<dbReference type="OrthoDB" id="1951600at2"/>
<comment type="caution">
    <text evidence="1">The sequence shown here is derived from an EMBL/GenBank/DDBJ whole genome shotgun (WGS) entry which is preliminary data.</text>
</comment>
<dbReference type="EMBL" id="RJJR01000004">
    <property type="protein sequence ID" value="RNI38060.1"/>
    <property type="molecule type" value="Genomic_DNA"/>
</dbReference>
<reference evidence="1 2" key="1">
    <citation type="submission" date="2018-11" db="EMBL/GenBank/DDBJ databases">
        <title>Draft genome sequence of Ferruginibacter sp. BO-59.</title>
        <authorList>
            <person name="Im W.T."/>
        </authorList>
    </citation>
    <scope>NUCLEOTIDE SEQUENCE [LARGE SCALE GENOMIC DNA]</scope>
    <source>
        <strain evidence="1 2">BO-59</strain>
    </source>
</reference>
<dbReference type="SUPFAM" id="SSF55144">
    <property type="entry name" value="LigT-like"/>
    <property type="match status" value="1"/>
</dbReference>
<sequence length="212" mass="24805">MNHPSLHAGIYRCPFCEYLLILKPNTNVNAKVLQVKEEFSGKFKIPQAKYSYPHVTLVNFLQFKMVENRLLNRLDNIAMGYRPFRVSLKDYGSFPSHTVFINIESKQQIRNLVKELTAARQLMTLNKEKKPHFIDNPRLTVGRSLLPWQYEQSWNEYQHKHFTANFFAESMSLLRRPLAIQPDGKIIPGKYQNVMQFNFINLPGTKQGELFA</sequence>
<dbReference type="RefSeq" id="WP_123120048.1">
    <property type="nucleotide sequence ID" value="NZ_RJJR01000004.1"/>
</dbReference>
<keyword evidence="1" id="KW-0436">Ligase</keyword>
<organism evidence="1 2">
    <name type="scientific">Hanamia caeni</name>
    <dbReference type="NCBI Taxonomy" id="2294116"/>
    <lineage>
        <taxon>Bacteria</taxon>
        <taxon>Pseudomonadati</taxon>
        <taxon>Bacteroidota</taxon>
        <taxon>Chitinophagia</taxon>
        <taxon>Chitinophagales</taxon>
        <taxon>Chitinophagaceae</taxon>
        <taxon>Hanamia</taxon>
    </lineage>
</organism>
<proteinExistence type="predicted"/>
<keyword evidence="2" id="KW-1185">Reference proteome</keyword>
<dbReference type="InterPro" id="IPR009097">
    <property type="entry name" value="Cyclic_Pdiesterase"/>
</dbReference>
<accession>A0A3M9NJT9</accession>
<dbReference type="GO" id="GO:0016874">
    <property type="term" value="F:ligase activity"/>
    <property type="evidence" value="ECO:0007669"/>
    <property type="project" value="UniProtKB-KW"/>
</dbReference>
<dbReference type="InterPro" id="IPR050580">
    <property type="entry name" value="2H_phosphoesterase_YjcG-like"/>
</dbReference>
<protein>
    <submittedName>
        <fullName evidence="1">2'-5' RNA ligase family protein</fullName>
    </submittedName>
</protein>
<evidence type="ECO:0000313" key="1">
    <source>
        <dbReference type="EMBL" id="RNI38060.1"/>
    </source>
</evidence>
<gene>
    <name evidence="1" type="ORF">EFY79_06360</name>
</gene>
<dbReference type="PANTHER" id="PTHR40037:SF1">
    <property type="entry name" value="PHOSPHOESTERASE SAOUHSC_00951-RELATED"/>
    <property type="match status" value="1"/>
</dbReference>
<dbReference type="Pfam" id="PF13563">
    <property type="entry name" value="2_5_RNA_ligase2"/>
    <property type="match status" value="1"/>
</dbReference>
<dbReference type="Gene3D" id="3.90.1140.10">
    <property type="entry name" value="Cyclic phosphodiesterase"/>
    <property type="match status" value="1"/>
</dbReference>
<dbReference type="AlphaFoldDB" id="A0A3M9NJT9"/>
<dbReference type="PANTHER" id="PTHR40037">
    <property type="entry name" value="PHOSPHOESTERASE YJCG-RELATED"/>
    <property type="match status" value="1"/>
</dbReference>
<evidence type="ECO:0000313" key="2">
    <source>
        <dbReference type="Proteomes" id="UP000267223"/>
    </source>
</evidence>
<name>A0A3M9NJT9_9BACT</name>